<organism evidence="2 3">
    <name type="scientific">Fusarium falciforme</name>
    <dbReference type="NCBI Taxonomy" id="195108"/>
    <lineage>
        <taxon>Eukaryota</taxon>
        <taxon>Fungi</taxon>
        <taxon>Dikarya</taxon>
        <taxon>Ascomycota</taxon>
        <taxon>Pezizomycotina</taxon>
        <taxon>Sordariomycetes</taxon>
        <taxon>Hypocreomycetidae</taxon>
        <taxon>Hypocreales</taxon>
        <taxon>Nectriaceae</taxon>
        <taxon>Fusarium</taxon>
        <taxon>Fusarium solani species complex</taxon>
    </lineage>
</organism>
<dbReference type="EMBL" id="JAOQAV010000010">
    <property type="protein sequence ID" value="KAJ4190948.1"/>
    <property type="molecule type" value="Genomic_DNA"/>
</dbReference>
<accession>A0A9W8R8H4</accession>
<gene>
    <name evidence="2" type="ORF">NW755_005163</name>
</gene>
<keyword evidence="1" id="KW-0732">Signal</keyword>
<comment type="caution">
    <text evidence="2">The sequence shown here is derived from an EMBL/GenBank/DDBJ whole genome shotgun (WGS) entry which is preliminary data.</text>
</comment>
<evidence type="ECO:0000313" key="2">
    <source>
        <dbReference type="EMBL" id="KAJ4190948.1"/>
    </source>
</evidence>
<feature type="signal peptide" evidence="1">
    <location>
        <begin position="1"/>
        <end position="18"/>
    </location>
</feature>
<keyword evidence="3" id="KW-1185">Reference proteome</keyword>
<dbReference type="AlphaFoldDB" id="A0A9W8R8H4"/>
<sequence>MLSTLLVLLSATAGLAMPQPISSSTHGLHQRNFTIVSPDCLRNCTKGCESEVCGMLCTINCPPQKKRADLSADLVEVEIVRRAGEDDGQEAQEFAVVVME</sequence>
<reference evidence="2" key="1">
    <citation type="submission" date="2022-09" db="EMBL/GenBank/DDBJ databases">
        <title>Fusarium specimens isolated from Avocado Roots.</title>
        <authorList>
            <person name="Stajich J."/>
            <person name="Roper C."/>
            <person name="Heimlech-Rivalta G."/>
        </authorList>
    </citation>
    <scope>NUCLEOTIDE SEQUENCE</scope>
    <source>
        <strain evidence="2">A02</strain>
    </source>
</reference>
<evidence type="ECO:0000256" key="1">
    <source>
        <dbReference type="SAM" id="SignalP"/>
    </source>
</evidence>
<name>A0A9W8R8H4_9HYPO</name>
<dbReference type="Proteomes" id="UP001152087">
    <property type="component" value="Unassembled WGS sequence"/>
</dbReference>
<evidence type="ECO:0000313" key="3">
    <source>
        <dbReference type="Proteomes" id="UP001152087"/>
    </source>
</evidence>
<proteinExistence type="predicted"/>
<protein>
    <submittedName>
        <fullName evidence="2">Uncharacterized protein</fullName>
    </submittedName>
</protein>
<feature type="chain" id="PRO_5040880441" evidence="1">
    <location>
        <begin position="19"/>
        <end position="100"/>
    </location>
</feature>